<dbReference type="AlphaFoldDB" id="A0A2S1QVE8"/>
<evidence type="ECO:0000313" key="2">
    <source>
        <dbReference type="Proteomes" id="UP000244929"/>
    </source>
</evidence>
<reference evidence="1 2" key="1">
    <citation type="submission" date="2018-04" db="EMBL/GenBank/DDBJ databases">
        <title>Genome sequencing of Flavobacterium sp. HYN0059.</title>
        <authorList>
            <person name="Yi H."/>
            <person name="Baek C."/>
        </authorList>
    </citation>
    <scope>NUCLEOTIDE SEQUENCE [LARGE SCALE GENOMIC DNA]</scope>
    <source>
        <strain evidence="1 2">HYN0059</strain>
    </source>
</reference>
<accession>A0A2S1QVE8</accession>
<dbReference type="EMBL" id="CP029186">
    <property type="protein sequence ID" value="AWH84329.1"/>
    <property type="molecule type" value="Genomic_DNA"/>
</dbReference>
<organism evidence="1 2">
    <name type="scientific">Flavobacterium album</name>
    <dbReference type="NCBI Taxonomy" id="2175091"/>
    <lineage>
        <taxon>Bacteria</taxon>
        <taxon>Pseudomonadati</taxon>
        <taxon>Bacteroidota</taxon>
        <taxon>Flavobacteriia</taxon>
        <taxon>Flavobacteriales</taxon>
        <taxon>Flavobacteriaceae</taxon>
        <taxon>Flavobacterium</taxon>
    </lineage>
</organism>
<protein>
    <submittedName>
        <fullName evidence="1">Uncharacterized protein</fullName>
    </submittedName>
</protein>
<name>A0A2S1QVE8_9FLAO</name>
<gene>
    <name evidence="1" type="ORF">HYN59_04000</name>
</gene>
<keyword evidence="2" id="KW-1185">Reference proteome</keyword>
<evidence type="ECO:0000313" key="1">
    <source>
        <dbReference type="EMBL" id="AWH84329.1"/>
    </source>
</evidence>
<proteinExistence type="predicted"/>
<sequence>MKMHIFPTFISLNSKTMETKRELTEKILKITILIQEKYPELSKYLSEVQETLPALEHPEVEAEDLAKYYQTLDEMLRDYLLEHPEL</sequence>
<dbReference type="Proteomes" id="UP000244929">
    <property type="component" value="Chromosome"/>
</dbReference>
<dbReference type="KEGG" id="falb:HYN59_04000"/>